<dbReference type="Proteomes" id="UP000796761">
    <property type="component" value="Unassembled WGS sequence"/>
</dbReference>
<evidence type="ECO:0000313" key="2">
    <source>
        <dbReference type="EMBL" id="TRZ16966.1"/>
    </source>
</evidence>
<accession>A0A8K1LKG2</accession>
<name>A0A8K1LKG2_9PASS</name>
<dbReference type="PANTHER" id="PTHR18841:SF2">
    <property type="entry name" value="VITELLINE MEMBRANE OUTER LAYER PROTEIN 1 HOMOLOG"/>
    <property type="match status" value="1"/>
</dbReference>
<dbReference type="InterPro" id="IPR036706">
    <property type="entry name" value="VOMI_sf"/>
</dbReference>
<dbReference type="GO" id="GO:0005615">
    <property type="term" value="C:extracellular space"/>
    <property type="evidence" value="ECO:0007669"/>
    <property type="project" value="TreeGrafter"/>
</dbReference>
<sequence>MQLLIPAILCLLGSCLGGTEARQYESILMVPNRGPWGSWGHKQFCPSGYTKGFELKVQPFQGFWLFGDDTALNGVRLLCTDGTVIESSVGGWGNWTKAQLCSSNRLVSSSLRMERWQYLRDNTAANNVRFACSNGTLLEGWGLSGGHFGPWSSNCTSGAICGLQTKVEKPQGKWDDTALNDMRVFCCKWGNWTKAQLCSSNRLVSSSLRMERWQYLRDNTAANNVRFACSNGTLLEGWGLSGGHFGPWSSNCTSGAICGLQTKVEKPQGKWDDTALNDMRVFCCK</sequence>
<evidence type="ECO:0000256" key="1">
    <source>
        <dbReference type="SAM" id="SignalP"/>
    </source>
</evidence>
<gene>
    <name evidence="2" type="ORF">HGM15179_010172</name>
</gene>
<feature type="signal peptide" evidence="1">
    <location>
        <begin position="1"/>
        <end position="21"/>
    </location>
</feature>
<comment type="caution">
    <text evidence="2">The sequence shown here is derived from an EMBL/GenBank/DDBJ whole genome shotgun (WGS) entry which is preliminary data.</text>
</comment>
<dbReference type="InterPro" id="IPR005515">
    <property type="entry name" value="VOMI"/>
</dbReference>
<dbReference type="Pfam" id="PF03762">
    <property type="entry name" value="VOMI"/>
    <property type="match status" value="2"/>
</dbReference>
<dbReference type="SUPFAM" id="SSF51092">
    <property type="entry name" value="Vitelline membrane outer protein-I (VMO-I)"/>
    <property type="match status" value="2"/>
</dbReference>
<feature type="chain" id="PRO_5035462176" description="VMO1 protein" evidence="1">
    <location>
        <begin position="22"/>
        <end position="285"/>
    </location>
</feature>
<evidence type="ECO:0008006" key="4">
    <source>
        <dbReference type="Google" id="ProtNLM"/>
    </source>
</evidence>
<dbReference type="PANTHER" id="PTHR18841">
    <property type="entry name" value="VITELLINE MEMBRANE OUTER LAYER PROTEIN I-RELATED"/>
    <property type="match status" value="1"/>
</dbReference>
<keyword evidence="3" id="KW-1185">Reference proteome</keyword>
<dbReference type="AlphaFoldDB" id="A0A8K1LKG2"/>
<proteinExistence type="predicted"/>
<reference evidence="2" key="1">
    <citation type="submission" date="2019-04" db="EMBL/GenBank/DDBJ databases">
        <title>Genome assembly of Zosterops borbonicus 15179.</title>
        <authorList>
            <person name="Leroy T."/>
            <person name="Anselmetti Y."/>
            <person name="Tilak M.-K."/>
            <person name="Nabholz B."/>
        </authorList>
    </citation>
    <scope>NUCLEOTIDE SEQUENCE</scope>
    <source>
        <strain evidence="2">HGM_15179</strain>
        <tissue evidence="2">Muscle</tissue>
    </source>
</reference>
<dbReference type="EMBL" id="SWJQ01000288">
    <property type="protein sequence ID" value="TRZ16966.1"/>
    <property type="molecule type" value="Genomic_DNA"/>
</dbReference>
<dbReference type="OrthoDB" id="6344411at2759"/>
<evidence type="ECO:0000313" key="3">
    <source>
        <dbReference type="Proteomes" id="UP000796761"/>
    </source>
</evidence>
<organism evidence="2 3">
    <name type="scientific">Zosterops borbonicus</name>
    <dbReference type="NCBI Taxonomy" id="364589"/>
    <lineage>
        <taxon>Eukaryota</taxon>
        <taxon>Metazoa</taxon>
        <taxon>Chordata</taxon>
        <taxon>Craniata</taxon>
        <taxon>Vertebrata</taxon>
        <taxon>Euteleostomi</taxon>
        <taxon>Archelosauria</taxon>
        <taxon>Archosauria</taxon>
        <taxon>Dinosauria</taxon>
        <taxon>Saurischia</taxon>
        <taxon>Theropoda</taxon>
        <taxon>Coelurosauria</taxon>
        <taxon>Aves</taxon>
        <taxon>Neognathae</taxon>
        <taxon>Neoaves</taxon>
        <taxon>Telluraves</taxon>
        <taxon>Australaves</taxon>
        <taxon>Passeriformes</taxon>
        <taxon>Sylvioidea</taxon>
        <taxon>Zosteropidae</taxon>
        <taxon>Zosterops</taxon>
    </lineage>
</organism>
<keyword evidence="1" id="KW-0732">Signal</keyword>
<dbReference type="Gene3D" id="2.100.10.20">
    <property type="entry name" value="Vitelline membrane outer layer protein I (VOMI)"/>
    <property type="match status" value="2"/>
</dbReference>
<protein>
    <recommendedName>
        <fullName evidence="4">VMO1 protein</fullName>
    </recommendedName>
</protein>